<evidence type="ECO:0000256" key="9">
    <source>
        <dbReference type="SAM" id="MobiDB-lite"/>
    </source>
</evidence>
<feature type="region of interest" description="Disordered" evidence="9">
    <location>
        <begin position="28"/>
        <end position="59"/>
    </location>
</feature>
<dbReference type="AlphaFoldDB" id="A0A0R3WIE0"/>
<dbReference type="GO" id="GO:0005763">
    <property type="term" value="C:mitochondrial small ribosomal subunit"/>
    <property type="evidence" value="ECO:0007669"/>
    <property type="project" value="InterPro"/>
</dbReference>
<evidence type="ECO:0000256" key="7">
    <source>
        <dbReference type="ARBA" id="ARBA00035133"/>
    </source>
</evidence>
<name>A0A0R3WIE0_HYDTA</name>
<keyword evidence="5" id="KW-0496">Mitochondrion</keyword>
<evidence type="ECO:0000256" key="6">
    <source>
        <dbReference type="ARBA" id="ARBA00023274"/>
    </source>
</evidence>
<evidence type="ECO:0000313" key="10">
    <source>
        <dbReference type="EMBL" id="VDM16308.1"/>
    </source>
</evidence>
<evidence type="ECO:0000313" key="12">
    <source>
        <dbReference type="WBParaSite" id="TTAC_0000036001-mRNA-1"/>
    </source>
</evidence>
<evidence type="ECO:0000256" key="2">
    <source>
        <dbReference type="ARBA" id="ARBA00011057"/>
    </source>
</evidence>
<reference evidence="10 11" key="2">
    <citation type="submission" date="2018-11" db="EMBL/GenBank/DDBJ databases">
        <authorList>
            <consortium name="Pathogen Informatics"/>
        </authorList>
    </citation>
    <scope>NUCLEOTIDE SEQUENCE [LARGE SCALE GENOMIC DNA]</scope>
</reference>
<gene>
    <name evidence="10" type="ORF">TTAC_LOCUS361</name>
</gene>
<keyword evidence="4" id="KW-0689">Ribosomal protein</keyword>
<feature type="region of interest" description="Disordered" evidence="9">
    <location>
        <begin position="72"/>
        <end position="105"/>
    </location>
</feature>
<dbReference type="WBParaSite" id="TTAC_0000036001-mRNA-1">
    <property type="protein sequence ID" value="TTAC_0000036001-mRNA-1"/>
    <property type="gene ID" value="TTAC_0000036001"/>
</dbReference>
<proteinExistence type="inferred from homology"/>
<dbReference type="InterPro" id="IPR026299">
    <property type="entry name" value="MRP-S31"/>
</dbReference>
<evidence type="ECO:0000313" key="11">
    <source>
        <dbReference type="Proteomes" id="UP000274429"/>
    </source>
</evidence>
<comment type="similarity">
    <text evidence="2">Belongs to the mitochondrion-specific ribosomal protein mS31 family.</text>
</comment>
<dbReference type="OrthoDB" id="5989925at2759"/>
<feature type="compositionally biased region" description="Polar residues" evidence="9">
    <location>
        <begin position="47"/>
        <end position="59"/>
    </location>
</feature>
<reference evidence="12" key="1">
    <citation type="submission" date="2017-02" db="UniProtKB">
        <authorList>
            <consortium name="WormBaseParasite"/>
        </authorList>
    </citation>
    <scope>IDENTIFICATION</scope>
</reference>
<evidence type="ECO:0000256" key="5">
    <source>
        <dbReference type="ARBA" id="ARBA00023128"/>
    </source>
</evidence>
<evidence type="ECO:0000256" key="3">
    <source>
        <dbReference type="ARBA" id="ARBA00022946"/>
    </source>
</evidence>
<dbReference type="PANTHER" id="PTHR13231:SF3">
    <property type="entry name" value="SMALL RIBOSOMAL SUBUNIT PROTEIN MS31"/>
    <property type="match status" value="1"/>
</dbReference>
<evidence type="ECO:0000256" key="1">
    <source>
        <dbReference type="ARBA" id="ARBA00004173"/>
    </source>
</evidence>
<keyword evidence="6" id="KW-0687">Ribonucleoprotein</keyword>
<dbReference type="GO" id="GO:0003735">
    <property type="term" value="F:structural constituent of ribosome"/>
    <property type="evidence" value="ECO:0007669"/>
    <property type="project" value="InterPro"/>
</dbReference>
<dbReference type="EMBL" id="UYWX01000029">
    <property type="protein sequence ID" value="VDM16308.1"/>
    <property type="molecule type" value="Genomic_DNA"/>
</dbReference>
<comment type="subcellular location">
    <subcellularLocation>
        <location evidence="1">Mitochondrion</location>
    </subcellularLocation>
</comment>
<keyword evidence="3" id="KW-0809">Transit peptide</keyword>
<sequence length="295" mass="33879">MLLDFPRQLSSLRSWVFIAARLYSSEGKLTRPTRRKGKSLSKERGRFQSTPSIAPPTSQLLEDFIVSKSRSTKEEGGSLEELGATGPPEHQKSSQLTPSRGIQVQPPDNDAIKFTLPLPAELNLFDETALEDPEYTDQPYNNEIFKEIEALESSAYRAKSTHNKFEELIQWTLDGKLWRYPIDNEQGNHLILWLLPFSLGWEEELTTPFHEHVFMDRLAKEQARSKKPPPLEAFMKLVCAGLGQNPYISVKEKRDHIAWFESYFSDKIKDIESAVEEEKRIAQAESRTRRTKPDS</sequence>
<feature type="compositionally biased region" description="Polar residues" evidence="9">
    <location>
        <begin position="93"/>
        <end position="102"/>
    </location>
</feature>
<evidence type="ECO:0000256" key="8">
    <source>
        <dbReference type="ARBA" id="ARBA00035363"/>
    </source>
</evidence>
<organism evidence="12">
    <name type="scientific">Hydatigena taeniaeformis</name>
    <name type="common">Feline tapeworm</name>
    <name type="synonym">Taenia taeniaeformis</name>
    <dbReference type="NCBI Taxonomy" id="6205"/>
    <lineage>
        <taxon>Eukaryota</taxon>
        <taxon>Metazoa</taxon>
        <taxon>Spiralia</taxon>
        <taxon>Lophotrochozoa</taxon>
        <taxon>Platyhelminthes</taxon>
        <taxon>Cestoda</taxon>
        <taxon>Eucestoda</taxon>
        <taxon>Cyclophyllidea</taxon>
        <taxon>Taeniidae</taxon>
        <taxon>Hydatigera</taxon>
    </lineage>
</organism>
<dbReference type="PANTHER" id="PTHR13231">
    <property type="entry name" value="MITOCHONDRIAL RIBOSOMAL PROTEIN S31"/>
    <property type="match status" value="1"/>
</dbReference>
<accession>A0A0R3WIE0</accession>
<dbReference type="Pfam" id="PF15433">
    <property type="entry name" value="MRP-S31"/>
    <property type="match status" value="1"/>
</dbReference>
<dbReference type="STRING" id="6205.A0A0R3WIE0"/>
<dbReference type="Proteomes" id="UP000274429">
    <property type="component" value="Unassembled WGS sequence"/>
</dbReference>
<evidence type="ECO:0000256" key="4">
    <source>
        <dbReference type="ARBA" id="ARBA00022980"/>
    </source>
</evidence>
<keyword evidence="11" id="KW-1185">Reference proteome</keyword>
<protein>
    <recommendedName>
        <fullName evidence="7">Small ribosomal subunit protein mS31</fullName>
    </recommendedName>
    <alternativeName>
        <fullName evidence="8">28S ribosomal protein S31, mitochondrial</fullName>
    </alternativeName>
</protein>